<evidence type="ECO:0000313" key="4">
    <source>
        <dbReference type="Proteomes" id="UP001221413"/>
    </source>
</evidence>
<organism evidence="3 4">
    <name type="scientific">Drechslerella dactyloides</name>
    <name type="common">Nematode-trapping fungus</name>
    <name type="synonym">Arthrobotrys dactyloides</name>
    <dbReference type="NCBI Taxonomy" id="74499"/>
    <lineage>
        <taxon>Eukaryota</taxon>
        <taxon>Fungi</taxon>
        <taxon>Dikarya</taxon>
        <taxon>Ascomycota</taxon>
        <taxon>Pezizomycotina</taxon>
        <taxon>Orbiliomycetes</taxon>
        <taxon>Orbiliales</taxon>
        <taxon>Orbiliaceae</taxon>
        <taxon>Drechslerella</taxon>
    </lineage>
</organism>
<sequence length="312" mass="34334">MSARQRRSRVEGPDGWTTISSRRNRRSRALMAHQSDLAHDGAGDDVPADEPAPTEAEIAIVTARLQKQIAAFNESSCCAKLKELVRSEVGSRVLAHPSSSQDGDGDAELQVSDDEAGISNVLIIALGSLSESFSGAPGHQLAAALTIIDVLRELNTASPSPNQQEMQILSYDPVYTAMDKHILSTFDITPVPASKIPHAYDSEWYRKALVYMPHGSVWLNHDYFIRRPRIWIGNSFTLYDSAMATFRADEAAGMPDNSDKDDELLIRTLREAEKVAEEYRVVDWPDAEYGGGQAFNNVVVYVREHGEDGSTA</sequence>
<evidence type="ECO:0000256" key="1">
    <source>
        <dbReference type="SAM" id="MobiDB-lite"/>
    </source>
</evidence>
<evidence type="ECO:0000259" key="2">
    <source>
        <dbReference type="Pfam" id="PF07985"/>
    </source>
</evidence>
<reference evidence="3" key="1">
    <citation type="submission" date="2023-01" db="EMBL/GenBank/DDBJ databases">
        <title>The chitinases involved in constricting ring structure development in the nematode-trapping fungus Drechslerella dactyloides.</title>
        <authorList>
            <person name="Wang R."/>
            <person name="Zhang L."/>
            <person name="Tang P."/>
            <person name="Li S."/>
            <person name="Liang L."/>
        </authorList>
    </citation>
    <scope>NUCLEOTIDE SEQUENCE</scope>
    <source>
        <strain evidence="3">YMF1.00031</strain>
    </source>
</reference>
<accession>A0AAD6NK58</accession>
<dbReference type="InterPro" id="IPR012942">
    <property type="entry name" value="SRR1-like"/>
</dbReference>
<name>A0AAD6NK58_DREDA</name>
<feature type="domain" description="SRR1-like" evidence="2">
    <location>
        <begin position="112"/>
        <end position="301"/>
    </location>
</feature>
<dbReference type="Pfam" id="PF07985">
    <property type="entry name" value="SRR1"/>
    <property type="match status" value="1"/>
</dbReference>
<keyword evidence="4" id="KW-1185">Reference proteome</keyword>
<dbReference type="PANTHER" id="PTHR42080">
    <property type="entry name" value="SRR1 DOMAIN-CONTAINING PROTEIN"/>
    <property type="match status" value="1"/>
</dbReference>
<comment type="caution">
    <text evidence="3">The sequence shown here is derived from an EMBL/GenBank/DDBJ whole genome shotgun (WGS) entry which is preliminary data.</text>
</comment>
<dbReference type="AlphaFoldDB" id="A0AAD6NK58"/>
<dbReference type="Proteomes" id="UP001221413">
    <property type="component" value="Unassembled WGS sequence"/>
</dbReference>
<feature type="region of interest" description="Disordered" evidence="1">
    <location>
        <begin position="1"/>
        <end position="52"/>
    </location>
</feature>
<gene>
    <name evidence="3" type="ORF">Dda_4114</name>
</gene>
<evidence type="ECO:0000313" key="3">
    <source>
        <dbReference type="EMBL" id="KAJ6261444.1"/>
    </source>
</evidence>
<protein>
    <recommendedName>
        <fullName evidence="2">SRR1-like domain-containing protein</fullName>
    </recommendedName>
</protein>
<proteinExistence type="predicted"/>
<dbReference type="EMBL" id="JAQGDS010000004">
    <property type="protein sequence ID" value="KAJ6261444.1"/>
    <property type="molecule type" value="Genomic_DNA"/>
</dbReference>
<dbReference type="PANTHER" id="PTHR42080:SF1">
    <property type="entry name" value="SRR1-LIKE DOMAIN-CONTAINING PROTEIN"/>
    <property type="match status" value="1"/>
</dbReference>